<dbReference type="Proteomes" id="UP000198660">
    <property type="component" value="Unassembled WGS sequence"/>
</dbReference>
<protein>
    <submittedName>
        <fullName evidence="3">Acyl-CoA thioester hydrolase</fullName>
    </submittedName>
</protein>
<keyword evidence="2 3" id="KW-0378">Hydrolase</keyword>
<dbReference type="InterPro" id="IPR029069">
    <property type="entry name" value="HotDog_dom_sf"/>
</dbReference>
<dbReference type="InterPro" id="IPR050563">
    <property type="entry name" value="4-hydroxybenzoyl-CoA_TE"/>
</dbReference>
<gene>
    <name evidence="3" type="ORF">SAMN05444972_10513</name>
</gene>
<comment type="similarity">
    <text evidence="1">Belongs to the 4-hydroxybenzoyl-CoA thioesterase family.</text>
</comment>
<keyword evidence="4" id="KW-1185">Reference proteome</keyword>
<dbReference type="SUPFAM" id="SSF54637">
    <property type="entry name" value="Thioesterase/thiol ester dehydrase-isomerase"/>
    <property type="match status" value="1"/>
</dbReference>
<reference evidence="4" key="1">
    <citation type="submission" date="2016-10" db="EMBL/GenBank/DDBJ databases">
        <authorList>
            <person name="Varghese N."/>
            <person name="Submissions S."/>
        </authorList>
    </citation>
    <scope>NUCLEOTIDE SEQUENCE [LARGE SCALE GENOMIC DNA]</scope>
    <source>
        <strain evidence="4">DSM 45789</strain>
    </source>
</reference>
<sequence>MSLSTTLQVRFNECDGLGHVNNAVYYTYMEAARTELFQLLDPEMDINNWKLIVVSTSCEYKAQATFGQWLTITTEIEKVGTSSFTVVHQILDRQTEELIAIGRAVMVHFNYQDQKSTPLTPMMIKTLQSLSLPQ</sequence>
<dbReference type="GO" id="GO:0047617">
    <property type="term" value="F:fatty acyl-CoA hydrolase activity"/>
    <property type="evidence" value="ECO:0007669"/>
    <property type="project" value="TreeGrafter"/>
</dbReference>
<dbReference type="Pfam" id="PF13279">
    <property type="entry name" value="4HBT_2"/>
    <property type="match status" value="1"/>
</dbReference>
<accession>A0A1I6RDE1</accession>
<dbReference type="Gene3D" id="3.10.129.10">
    <property type="entry name" value="Hotdog Thioesterase"/>
    <property type="match status" value="1"/>
</dbReference>
<name>A0A1I6RDE1_9BACL</name>
<evidence type="ECO:0000313" key="3">
    <source>
        <dbReference type="EMBL" id="SFS62686.1"/>
    </source>
</evidence>
<dbReference type="AlphaFoldDB" id="A0A1I6RDE1"/>
<dbReference type="OrthoDB" id="9799036at2"/>
<evidence type="ECO:0000313" key="4">
    <source>
        <dbReference type="Proteomes" id="UP000198660"/>
    </source>
</evidence>
<organism evidence="3 4">
    <name type="scientific">Marininema halotolerans</name>
    <dbReference type="NCBI Taxonomy" id="1155944"/>
    <lineage>
        <taxon>Bacteria</taxon>
        <taxon>Bacillati</taxon>
        <taxon>Bacillota</taxon>
        <taxon>Bacilli</taxon>
        <taxon>Bacillales</taxon>
        <taxon>Thermoactinomycetaceae</taxon>
        <taxon>Marininema</taxon>
    </lineage>
</organism>
<dbReference type="CDD" id="cd00586">
    <property type="entry name" value="4HBT"/>
    <property type="match status" value="1"/>
</dbReference>
<dbReference type="PANTHER" id="PTHR31793">
    <property type="entry name" value="4-HYDROXYBENZOYL-COA THIOESTERASE FAMILY MEMBER"/>
    <property type="match status" value="1"/>
</dbReference>
<proteinExistence type="inferred from homology"/>
<evidence type="ECO:0000256" key="2">
    <source>
        <dbReference type="ARBA" id="ARBA00022801"/>
    </source>
</evidence>
<dbReference type="PANTHER" id="PTHR31793:SF27">
    <property type="entry name" value="NOVEL THIOESTERASE SUPERFAMILY DOMAIN AND SAPOSIN A-TYPE DOMAIN CONTAINING PROTEIN (0610012H03RIK)"/>
    <property type="match status" value="1"/>
</dbReference>
<dbReference type="EMBL" id="FPAA01000005">
    <property type="protein sequence ID" value="SFS62686.1"/>
    <property type="molecule type" value="Genomic_DNA"/>
</dbReference>
<evidence type="ECO:0000256" key="1">
    <source>
        <dbReference type="ARBA" id="ARBA00005953"/>
    </source>
</evidence>
<dbReference type="RefSeq" id="WP_091836213.1">
    <property type="nucleotide sequence ID" value="NZ_FPAA01000005.1"/>
</dbReference>